<comment type="catalytic activity">
    <reaction evidence="1">
        <text>Endotype eliminative cleavage of L-alpha-rhamnopyranosyl-(1-&gt;4)-alpha-D-galactopyranosyluronic acid bonds of rhamnogalacturonan I domains in ramified hairy regions of pectin leaving L-rhamnopyranose at the reducing end and 4-deoxy-4,5-unsaturated D-galactopyranosyluronic acid at the non-reducing end.</text>
        <dbReference type="EC" id="4.2.2.23"/>
    </reaction>
</comment>
<organism evidence="10 11">
    <name type="scientific">Phtheirospermum japonicum</name>
    <dbReference type="NCBI Taxonomy" id="374723"/>
    <lineage>
        <taxon>Eukaryota</taxon>
        <taxon>Viridiplantae</taxon>
        <taxon>Streptophyta</taxon>
        <taxon>Embryophyta</taxon>
        <taxon>Tracheophyta</taxon>
        <taxon>Spermatophyta</taxon>
        <taxon>Magnoliopsida</taxon>
        <taxon>eudicotyledons</taxon>
        <taxon>Gunneridae</taxon>
        <taxon>Pentapetalae</taxon>
        <taxon>asterids</taxon>
        <taxon>lamiids</taxon>
        <taxon>Lamiales</taxon>
        <taxon>Orobanchaceae</taxon>
        <taxon>Orobanchaceae incertae sedis</taxon>
        <taxon>Phtheirospermum</taxon>
    </lineage>
</organism>
<dbReference type="GO" id="GO:0005975">
    <property type="term" value="P:carbohydrate metabolic process"/>
    <property type="evidence" value="ECO:0007669"/>
    <property type="project" value="InterPro"/>
</dbReference>
<evidence type="ECO:0000259" key="9">
    <source>
        <dbReference type="Pfam" id="PF14686"/>
    </source>
</evidence>
<accession>A0A830CZG5</accession>
<dbReference type="EMBL" id="BMAC01000859">
    <property type="protein sequence ID" value="GFQ03723.1"/>
    <property type="molecule type" value="Genomic_DNA"/>
</dbReference>
<evidence type="ECO:0000256" key="5">
    <source>
        <dbReference type="ARBA" id="ARBA00022525"/>
    </source>
</evidence>
<evidence type="ECO:0000256" key="4">
    <source>
        <dbReference type="ARBA" id="ARBA00012437"/>
    </source>
</evidence>
<dbReference type="Pfam" id="PF14683">
    <property type="entry name" value="CBM-like"/>
    <property type="match status" value="1"/>
</dbReference>
<evidence type="ECO:0000313" key="10">
    <source>
        <dbReference type="EMBL" id="GFQ03723.1"/>
    </source>
</evidence>
<dbReference type="Pfam" id="PF14686">
    <property type="entry name" value="fn3_3"/>
    <property type="match status" value="1"/>
</dbReference>
<dbReference type="InterPro" id="IPR029411">
    <property type="entry name" value="RG-lyase_III"/>
</dbReference>
<dbReference type="InterPro" id="IPR010325">
    <property type="entry name" value="Rhamnogal_lyase"/>
</dbReference>
<dbReference type="PANTHER" id="PTHR32018">
    <property type="entry name" value="RHAMNOGALACTURONATE LYASE FAMILY PROTEIN"/>
    <property type="match status" value="1"/>
</dbReference>
<comment type="subcellular location">
    <subcellularLocation>
        <location evidence="2">Secreted</location>
    </subcellularLocation>
</comment>
<dbReference type="SUPFAM" id="SSF49785">
    <property type="entry name" value="Galactose-binding domain-like"/>
    <property type="match status" value="1"/>
</dbReference>
<keyword evidence="11" id="KW-1185">Reference proteome</keyword>
<dbReference type="Gene3D" id="2.60.120.260">
    <property type="entry name" value="Galactose-binding domain-like"/>
    <property type="match status" value="1"/>
</dbReference>
<dbReference type="CDD" id="cd10317">
    <property type="entry name" value="RGL4_C"/>
    <property type="match status" value="1"/>
</dbReference>
<comment type="similarity">
    <text evidence="3">Belongs to the polysaccharide lyase 4 family.</text>
</comment>
<keyword evidence="5" id="KW-0964">Secreted</keyword>
<protein>
    <recommendedName>
        <fullName evidence="4">rhamnogalacturonan endolyase</fullName>
        <ecNumber evidence="4">4.2.2.23</ecNumber>
    </recommendedName>
</protein>
<dbReference type="GO" id="GO:0102210">
    <property type="term" value="F:rhamnogalacturonan endolyase activity"/>
    <property type="evidence" value="ECO:0007669"/>
    <property type="project" value="UniProtKB-EC"/>
</dbReference>
<evidence type="ECO:0000256" key="7">
    <source>
        <dbReference type="ARBA" id="ARBA00023239"/>
    </source>
</evidence>
<evidence type="ECO:0000256" key="6">
    <source>
        <dbReference type="ARBA" id="ARBA00022729"/>
    </source>
</evidence>
<dbReference type="InterPro" id="IPR029413">
    <property type="entry name" value="RG-lyase_II"/>
</dbReference>
<reference evidence="10" key="1">
    <citation type="submission" date="2020-07" db="EMBL/GenBank/DDBJ databases">
        <title>Ethylene signaling mediates host invasion by parasitic plants.</title>
        <authorList>
            <person name="Yoshida S."/>
        </authorList>
    </citation>
    <scope>NUCLEOTIDE SEQUENCE</scope>
    <source>
        <strain evidence="10">Okayama</strain>
    </source>
</reference>
<dbReference type="GO" id="GO:0005576">
    <property type="term" value="C:extracellular region"/>
    <property type="evidence" value="ECO:0007669"/>
    <property type="project" value="UniProtKB-SubCell"/>
</dbReference>
<name>A0A830CZG5_9LAMI</name>
<proteinExistence type="inferred from homology"/>
<feature type="domain" description="Rhamnogalacturonan lyase" evidence="9">
    <location>
        <begin position="325"/>
        <end position="397"/>
    </location>
</feature>
<dbReference type="InterPro" id="IPR008979">
    <property type="entry name" value="Galactose-bd-like_sf"/>
</dbReference>
<evidence type="ECO:0000313" key="11">
    <source>
        <dbReference type="Proteomes" id="UP000653305"/>
    </source>
</evidence>
<dbReference type="InterPro" id="IPR011013">
    <property type="entry name" value="Gal_mutarotase_sf_dom"/>
</dbReference>
<sequence length="612" mass="69352">MDNHVVMDNGIVKLTLTKPTGLISGVTYGGVKNVLEYRKKETQRGLHSTSFRIIAHTKDQIEVSFTITWNASLCENGFPLNIDKRFIMLRGVSGFYSYAIFEHKEGWPPLNIDEARIAFKLHQGMFHYMAISDNKQRIMPTENDREGGHTLDYREAVKLASPSNSKLKGEVDDKYQYSCDNKDNRVHGWISSHPHIGFWVITPSAEFLAGGPVKQDLTSHVGPTSLAVFFSDHYAGPAFGVKLRDGELWKKVFGPVFIYLNSDSGNKPSTLWEDAKKQMSTETKKWPYDFVSSSHYPRANQRGTIHGRLLVNDSHINNTDPLPAKRAYVGLAPPGDVGSWQDDAKGYQFWTRTDENGHFTIKDVRPDIYDLYAWVPGIIGDFRHDKNVIIRPGKQVKIGDLVYDPPRNGPTLWEIGIADRTASEFYIPDPACGLVNKLYINHTEKFRQYGLWDKYSDLYPTNDLTYTVGVSHYQKDWFFAHVNRKIGKHKYTPTTWQISFDVKNIISPGSYTLRLAVASATLAEIQVRINDPNIRHPHFTTGRVGKDNAIARHGIHGRYCLYSVDIAGSQLMNGKNTIYLKQARGGSPFVGVMYDYIRMEGVVSEINTKSMN</sequence>
<evidence type="ECO:0000256" key="3">
    <source>
        <dbReference type="ARBA" id="ARBA00010418"/>
    </source>
</evidence>
<gene>
    <name evidence="10" type="ORF">PHJA_002516100</name>
</gene>
<dbReference type="Pfam" id="PF06045">
    <property type="entry name" value="Rhamnogal_lyase"/>
    <property type="match status" value="1"/>
</dbReference>
<dbReference type="SUPFAM" id="SSF49452">
    <property type="entry name" value="Starch-binding domain-like"/>
    <property type="match status" value="1"/>
</dbReference>
<dbReference type="Gene3D" id="2.70.98.10">
    <property type="match status" value="1"/>
</dbReference>
<dbReference type="SUPFAM" id="SSF74650">
    <property type="entry name" value="Galactose mutarotase-like"/>
    <property type="match status" value="1"/>
</dbReference>
<evidence type="ECO:0000256" key="2">
    <source>
        <dbReference type="ARBA" id="ARBA00004613"/>
    </source>
</evidence>
<dbReference type="AlphaFoldDB" id="A0A830CZG5"/>
<dbReference type="Proteomes" id="UP000653305">
    <property type="component" value="Unassembled WGS sequence"/>
</dbReference>
<feature type="domain" description="Rhamnogalacturonan lyase" evidence="8">
    <location>
        <begin position="411"/>
        <end position="599"/>
    </location>
</feature>
<dbReference type="EC" id="4.2.2.23" evidence="4"/>
<dbReference type="GO" id="GO:0030246">
    <property type="term" value="F:carbohydrate binding"/>
    <property type="evidence" value="ECO:0007669"/>
    <property type="project" value="InterPro"/>
</dbReference>
<keyword evidence="6" id="KW-0732">Signal</keyword>
<evidence type="ECO:0000256" key="1">
    <source>
        <dbReference type="ARBA" id="ARBA00001324"/>
    </source>
</evidence>
<dbReference type="OrthoDB" id="2130367at2759"/>
<dbReference type="CDD" id="cd10316">
    <property type="entry name" value="RGL4_M"/>
    <property type="match status" value="1"/>
</dbReference>
<dbReference type="CDD" id="cd10320">
    <property type="entry name" value="RGL4_N"/>
    <property type="match status" value="1"/>
</dbReference>
<evidence type="ECO:0000259" key="8">
    <source>
        <dbReference type="Pfam" id="PF14683"/>
    </source>
</evidence>
<dbReference type="PANTHER" id="PTHR32018:SF18">
    <property type="entry name" value="RHAMNOGALACTURONAN ENDOLYASE"/>
    <property type="match status" value="1"/>
</dbReference>
<keyword evidence="7 10" id="KW-0456">Lyase</keyword>
<dbReference type="InterPro" id="IPR051850">
    <property type="entry name" value="Polysacch_Lyase_4"/>
</dbReference>
<dbReference type="InterPro" id="IPR013784">
    <property type="entry name" value="Carb-bd-like_fold"/>
</dbReference>
<dbReference type="Gene3D" id="2.60.40.1120">
    <property type="entry name" value="Carboxypeptidase-like, regulatory domain"/>
    <property type="match status" value="1"/>
</dbReference>
<dbReference type="InterPro" id="IPR014718">
    <property type="entry name" value="GH-type_carb-bd"/>
</dbReference>
<comment type="caution">
    <text evidence="10">The sequence shown here is derived from an EMBL/GenBank/DDBJ whole genome shotgun (WGS) entry which is preliminary data.</text>
</comment>